<evidence type="ECO:0000256" key="2">
    <source>
        <dbReference type="SAM" id="MobiDB-lite"/>
    </source>
</evidence>
<feature type="region of interest" description="Disordered" evidence="2">
    <location>
        <begin position="112"/>
        <end position="151"/>
    </location>
</feature>
<dbReference type="AlphaFoldDB" id="A0A7G8BIQ5"/>
<sequence length="536" mass="57628">MQKLVATSLAALLVSSQLGSPVVANAQRHGDTATPIQHLVVIFGENISFDHYFGTYPNAVNPPREPAFWPAQNTPRVNGYTDGLLFSNPNFLNTAGNKDGAVNPFRLDRSQAATSDQDHDYTPEQQAFHGGLMDSFPQYTGTPGPPPSGQTTNGLVMGYYDGNTVTALWNYAQRYAMSDNSYDTNFGPSTPGAINLVSGQTNGVSDMSNAGGDVIEDGAGGTTLISDADPVGDVCSTTTGALVQFSGQNVGDLLNVRGITWGFFEGGFNLQTKNPNGTTGCKRSHTSAITKSAKADYIPHHQPFQYYKSTANPQHVRPSSTWMVGQTDQANHQYDMDDFYTSVKAGNMPAVSFLKAPGYQDAHAGYSDPLDEQTFVVQVINFLQQRPEWKSTAVVIAYDDSDGWYDHQMSPIVNQSQTAADALTAPGQCGSSANTALGGPNADHVQGRCGYGPRLPLLVISPYAKRNYVDHTITDQSSITRFIEDNWLGGQRISGSFDAIAGTLNGMFEFKRNPKNDGLYLLDASTGLVVVDQGGH</sequence>
<dbReference type="KEGG" id="adin:H7849_26215"/>
<dbReference type="EMBL" id="CP060394">
    <property type="protein sequence ID" value="QNI32425.1"/>
    <property type="molecule type" value="Genomic_DNA"/>
</dbReference>
<organism evidence="4 5">
    <name type="scientific">Alloacidobacterium dinghuense</name>
    <dbReference type="NCBI Taxonomy" id="2763107"/>
    <lineage>
        <taxon>Bacteria</taxon>
        <taxon>Pseudomonadati</taxon>
        <taxon>Acidobacteriota</taxon>
        <taxon>Terriglobia</taxon>
        <taxon>Terriglobales</taxon>
        <taxon>Acidobacteriaceae</taxon>
        <taxon>Alloacidobacterium</taxon>
    </lineage>
</organism>
<proteinExistence type="predicted"/>
<name>A0A7G8BIQ5_9BACT</name>
<dbReference type="Proteomes" id="UP000515312">
    <property type="component" value="Chromosome"/>
</dbReference>
<reference evidence="4 5" key="1">
    <citation type="submission" date="2020-08" db="EMBL/GenBank/DDBJ databases">
        <title>Edaphobacter telluris sp. nov. and Acidobacterium dinghuensis sp. nov., two acidobacteria isolated from forest soil.</title>
        <authorList>
            <person name="Fu J."/>
            <person name="Qiu L."/>
        </authorList>
    </citation>
    <scope>NUCLEOTIDE SEQUENCE [LARGE SCALE GENOMIC DNA]</scope>
    <source>
        <strain evidence="4">4Y35</strain>
    </source>
</reference>
<dbReference type="PANTHER" id="PTHR31956:SF1">
    <property type="entry name" value="NON-SPECIFIC PHOSPHOLIPASE C1"/>
    <property type="match status" value="1"/>
</dbReference>
<dbReference type="InterPro" id="IPR017850">
    <property type="entry name" value="Alkaline_phosphatase_core_sf"/>
</dbReference>
<keyword evidence="1" id="KW-0378">Hydrolase</keyword>
<evidence type="ECO:0000313" key="5">
    <source>
        <dbReference type="Proteomes" id="UP000515312"/>
    </source>
</evidence>
<feature type="signal peptide" evidence="3">
    <location>
        <begin position="1"/>
        <end position="26"/>
    </location>
</feature>
<evidence type="ECO:0000313" key="4">
    <source>
        <dbReference type="EMBL" id="QNI32425.1"/>
    </source>
</evidence>
<keyword evidence="5" id="KW-1185">Reference proteome</keyword>
<dbReference type="PANTHER" id="PTHR31956">
    <property type="entry name" value="NON-SPECIFIC PHOSPHOLIPASE C4-RELATED"/>
    <property type="match status" value="1"/>
</dbReference>
<dbReference type="Pfam" id="PF04185">
    <property type="entry name" value="Phosphoesterase"/>
    <property type="match status" value="1"/>
</dbReference>
<accession>A0A7G8BIQ5</accession>
<evidence type="ECO:0000256" key="1">
    <source>
        <dbReference type="ARBA" id="ARBA00022801"/>
    </source>
</evidence>
<dbReference type="InterPro" id="IPR007312">
    <property type="entry name" value="Phosphoesterase"/>
</dbReference>
<gene>
    <name evidence="4" type="ORF">H7849_26215</name>
</gene>
<dbReference type="Gene3D" id="3.40.720.10">
    <property type="entry name" value="Alkaline Phosphatase, subunit A"/>
    <property type="match status" value="2"/>
</dbReference>
<keyword evidence="3" id="KW-0732">Signal</keyword>
<dbReference type="CDD" id="cd16013">
    <property type="entry name" value="AcpA"/>
    <property type="match status" value="1"/>
</dbReference>
<feature type="chain" id="PRO_5028883529" evidence="3">
    <location>
        <begin position="27"/>
        <end position="536"/>
    </location>
</feature>
<evidence type="ECO:0000256" key="3">
    <source>
        <dbReference type="SAM" id="SignalP"/>
    </source>
</evidence>
<dbReference type="GO" id="GO:0042578">
    <property type="term" value="F:phosphoric ester hydrolase activity"/>
    <property type="evidence" value="ECO:0007669"/>
    <property type="project" value="UniProtKB-ARBA"/>
</dbReference>
<dbReference type="RefSeq" id="WP_186743380.1">
    <property type="nucleotide sequence ID" value="NZ_CP060394.1"/>
</dbReference>
<protein>
    <submittedName>
        <fullName evidence="4">Alkaline phosphatase family protein</fullName>
    </submittedName>
</protein>